<sequence length="254" mass="29936">MKTKMNNKTKNLAMLLLSGTIMISGFTPAFANSNVDISNIDINKDVIVCEYDENIKMPSFDEFMKEMPDDMKKAIKSDDMKKLESLYNKASKLDEKESFDESDKVWNEFDKLLGMNFETNFEMPSFDEFMKEIPDDMKKDIKSDDMKKLESLYNKASKLDEKESFDESDKVWDEFDKLLGMNFETNFEMPSFDEFMKEMPDDMKKDIKSDDMKKLESLYNKASKLDEKENFDESDKVWDEFDKLLGIDFEEEVK</sequence>
<gene>
    <name evidence="2" type="ORF">P4S50_13230</name>
</gene>
<dbReference type="EMBL" id="CP120733">
    <property type="protein sequence ID" value="WFD09346.1"/>
    <property type="molecule type" value="Genomic_DNA"/>
</dbReference>
<evidence type="ECO:0000256" key="1">
    <source>
        <dbReference type="SAM" id="SignalP"/>
    </source>
</evidence>
<evidence type="ECO:0000313" key="3">
    <source>
        <dbReference type="Proteomes" id="UP001222800"/>
    </source>
</evidence>
<feature type="signal peptide" evidence="1">
    <location>
        <begin position="1"/>
        <end position="31"/>
    </location>
</feature>
<reference evidence="2 3" key="1">
    <citation type="submission" date="2023-03" db="EMBL/GenBank/DDBJ databases">
        <title>Complete genome sequence of Tepidibacter sp. SWIR-1, isolated from a deep-sea hydrothermal vent.</title>
        <authorList>
            <person name="Li X."/>
        </authorList>
    </citation>
    <scope>NUCLEOTIDE SEQUENCE [LARGE SCALE GENOMIC DNA]</scope>
    <source>
        <strain evidence="2 3">SWIR-1</strain>
    </source>
</reference>
<keyword evidence="3" id="KW-1185">Reference proteome</keyword>
<proteinExistence type="predicted"/>
<feature type="chain" id="PRO_5046566106" evidence="1">
    <location>
        <begin position="32"/>
        <end position="254"/>
    </location>
</feature>
<dbReference type="Proteomes" id="UP001222800">
    <property type="component" value="Chromosome"/>
</dbReference>
<organism evidence="2 3">
    <name type="scientific">Tepidibacter hydrothermalis</name>
    <dbReference type="NCBI Taxonomy" id="3036126"/>
    <lineage>
        <taxon>Bacteria</taxon>
        <taxon>Bacillati</taxon>
        <taxon>Bacillota</taxon>
        <taxon>Clostridia</taxon>
        <taxon>Peptostreptococcales</taxon>
        <taxon>Peptostreptococcaceae</taxon>
        <taxon>Tepidibacter</taxon>
    </lineage>
</organism>
<accession>A0ABY8E953</accession>
<evidence type="ECO:0000313" key="2">
    <source>
        <dbReference type="EMBL" id="WFD09346.1"/>
    </source>
</evidence>
<protein>
    <submittedName>
        <fullName evidence="2">Uncharacterized protein</fullName>
    </submittedName>
</protein>
<keyword evidence="1" id="KW-0732">Signal</keyword>
<name>A0ABY8E953_9FIRM</name>
<dbReference type="RefSeq" id="WP_277731271.1">
    <property type="nucleotide sequence ID" value="NZ_CP120733.1"/>
</dbReference>